<evidence type="ECO:0000256" key="6">
    <source>
        <dbReference type="PIRSR" id="PIRSR038994-1"/>
    </source>
</evidence>
<dbReference type="SUPFAM" id="SSF51338">
    <property type="entry name" value="Composite domain of metallo-dependent hydrolases"/>
    <property type="match status" value="1"/>
</dbReference>
<dbReference type="Pfam" id="PF01979">
    <property type="entry name" value="Amidohydro_1"/>
    <property type="match status" value="1"/>
</dbReference>
<keyword evidence="2 8" id="KW-0479">Metal-binding</keyword>
<dbReference type="PANTHER" id="PTHR11113:SF14">
    <property type="entry name" value="N-ACETYLGLUCOSAMINE-6-PHOSPHATE DEACETYLASE"/>
    <property type="match status" value="1"/>
</dbReference>
<evidence type="ECO:0000256" key="2">
    <source>
        <dbReference type="ARBA" id="ARBA00022723"/>
    </source>
</evidence>
<evidence type="ECO:0000256" key="4">
    <source>
        <dbReference type="ARBA" id="ARBA00023277"/>
    </source>
</evidence>
<evidence type="ECO:0000256" key="7">
    <source>
        <dbReference type="PIRSR" id="PIRSR038994-2"/>
    </source>
</evidence>
<dbReference type="GO" id="GO:0046872">
    <property type="term" value="F:metal ion binding"/>
    <property type="evidence" value="ECO:0007669"/>
    <property type="project" value="UniProtKB-KW"/>
</dbReference>
<comment type="caution">
    <text evidence="10">The sequence shown here is derived from an EMBL/GenBank/DDBJ whole genome shotgun (WGS) entry which is preliminary data.</text>
</comment>
<organism evidence="10 11">
    <name type="scientific">Salinarimonas soli</name>
    <dbReference type="NCBI Taxonomy" id="1638099"/>
    <lineage>
        <taxon>Bacteria</taxon>
        <taxon>Pseudomonadati</taxon>
        <taxon>Pseudomonadota</taxon>
        <taxon>Alphaproteobacteria</taxon>
        <taxon>Hyphomicrobiales</taxon>
        <taxon>Salinarimonadaceae</taxon>
        <taxon>Salinarimonas</taxon>
    </lineage>
</organism>
<dbReference type="EMBL" id="VUOA01000003">
    <property type="protein sequence ID" value="KAA2244260.1"/>
    <property type="molecule type" value="Genomic_DNA"/>
</dbReference>
<feature type="binding site" evidence="7">
    <location>
        <begin position="312"/>
        <end position="314"/>
    </location>
    <ligand>
        <name>substrate</name>
    </ligand>
</feature>
<evidence type="ECO:0000256" key="3">
    <source>
        <dbReference type="ARBA" id="ARBA00022801"/>
    </source>
</evidence>
<evidence type="ECO:0000256" key="1">
    <source>
        <dbReference type="ARBA" id="ARBA00010716"/>
    </source>
</evidence>
<dbReference type="RefSeq" id="WP_149815164.1">
    <property type="nucleotide sequence ID" value="NZ_VUOA01000003.1"/>
</dbReference>
<reference evidence="10 11" key="2">
    <citation type="submission" date="2019-09" db="EMBL/GenBank/DDBJ databases">
        <authorList>
            <person name="Jin C."/>
        </authorList>
    </citation>
    <scope>NUCLEOTIDE SEQUENCE [LARGE SCALE GENOMIC DNA]</scope>
    <source>
        <strain evidence="10 11">BN140002</strain>
    </source>
</reference>
<dbReference type="GO" id="GO:0006046">
    <property type="term" value="P:N-acetylglucosamine catabolic process"/>
    <property type="evidence" value="ECO:0007669"/>
    <property type="project" value="TreeGrafter"/>
</dbReference>
<feature type="binding site" evidence="8">
    <location>
        <position position="200"/>
    </location>
    <ligand>
        <name>Zn(2+)</name>
        <dbReference type="ChEBI" id="CHEBI:29105"/>
    </ligand>
</feature>
<feature type="domain" description="Amidohydrolase-related" evidence="9">
    <location>
        <begin position="62"/>
        <end position="383"/>
    </location>
</feature>
<keyword evidence="11" id="KW-1185">Reference proteome</keyword>
<dbReference type="GO" id="GO:0008448">
    <property type="term" value="F:N-acetylglucosamine-6-phosphate deacetylase activity"/>
    <property type="evidence" value="ECO:0007669"/>
    <property type="project" value="UniProtKB-EC"/>
</dbReference>
<accession>A0A5B2W0L5</accession>
<feature type="binding site" evidence="7">
    <location>
        <position position="146"/>
    </location>
    <ligand>
        <name>substrate</name>
    </ligand>
</feature>
<feature type="binding site" evidence="7">
    <location>
        <position position="232"/>
    </location>
    <ligand>
        <name>substrate</name>
    </ligand>
</feature>
<protein>
    <submittedName>
        <fullName evidence="10">N-acetylglucosamine-6-phosphate deacetylase</fullName>
        <ecNumber evidence="10">3.5.1.25</ecNumber>
    </submittedName>
</protein>
<keyword evidence="3 5" id="KW-0378">Hydrolase</keyword>
<dbReference type="Gene3D" id="3.20.20.140">
    <property type="entry name" value="Metal-dependent hydrolases"/>
    <property type="match status" value="1"/>
</dbReference>
<feature type="binding site" evidence="7">
    <location>
        <position position="256"/>
    </location>
    <ligand>
        <name>substrate</name>
    </ligand>
</feature>
<evidence type="ECO:0000259" key="9">
    <source>
        <dbReference type="Pfam" id="PF01979"/>
    </source>
</evidence>
<gene>
    <name evidence="10" type="primary">nagA</name>
    <name evidence="10" type="ORF">F0L46_01030</name>
</gene>
<dbReference type="PANTHER" id="PTHR11113">
    <property type="entry name" value="N-ACETYLGLUCOSAMINE-6-PHOSPHATE DEACETYLASE"/>
    <property type="match status" value="1"/>
</dbReference>
<feature type="binding site" evidence="8">
    <location>
        <position position="221"/>
    </location>
    <ligand>
        <name>Zn(2+)</name>
        <dbReference type="ChEBI" id="CHEBI:29105"/>
    </ligand>
</feature>
<dbReference type="InterPro" id="IPR032466">
    <property type="entry name" value="Metal_Hydrolase"/>
</dbReference>
<evidence type="ECO:0000256" key="8">
    <source>
        <dbReference type="PIRSR" id="PIRSR038994-3"/>
    </source>
</evidence>
<feature type="binding site" evidence="8">
    <location>
        <position position="135"/>
    </location>
    <ligand>
        <name>Zn(2+)</name>
        <dbReference type="ChEBI" id="CHEBI:29105"/>
    </ligand>
</feature>
<dbReference type="InterPro" id="IPR006680">
    <property type="entry name" value="Amidohydro-rel"/>
</dbReference>
<feature type="active site" description="Proton donor/acceptor" evidence="6">
    <location>
        <position position="279"/>
    </location>
</feature>
<evidence type="ECO:0000313" key="10">
    <source>
        <dbReference type="EMBL" id="KAA2244260.1"/>
    </source>
</evidence>
<keyword evidence="4 5" id="KW-0119">Carbohydrate metabolism</keyword>
<evidence type="ECO:0000256" key="5">
    <source>
        <dbReference type="PIRNR" id="PIRNR038994"/>
    </source>
</evidence>
<dbReference type="CDD" id="cd00854">
    <property type="entry name" value="NagA"/>
    <property type="match status" value="1"/>
</dbReference>
<proteinExistence type="inferred from homology"/>
<dbReference type="Proteomes" id="UP000323142">
    <property type="component" value="Unassembled WGS sequence"/>
</dbReference>
<dbReference type="EC" id="3.5.1.25" evidence="10"/>
<dbReference type="InterPro" id="IPR003764">
    <property type="entry name" value="GlcNAc_6-P_deAcase"/>
</dbReference>
<dbReference type="OrthoDB" id="9776488at2"/>
<dbReference type="Gene3D" id="2.30.40.10">
    <property type="entry name" value="Urease, subunit C, domain 1"/>
    <property type="match status" value="1"/>
</dbReference>
<dbReference type="AlphaFoldDB" id="A0A5B2W0L5"/>
<evidence type="ECO:0000313" key="11">
    <source>
        <dbReference type="Proteomes" id="UP000323142"/>
    </source>
</evidence>
<dbReference type="NCBIfam" id="TIGR00221">
    <property type="entry name" value="nagA"/>
    <property type="match status" value="1"/>
</dbReference>
<feature type="binding site" evidence="7">
    <location>
        <begin position="224"/>
        <end position="225"/>
    </location>
    <ligand>
        <name>substrate</name>
    </ligand>
</feature>
<comment type="cofactor">
    <cofactor evidence="8">
        <name>a divalent metal cation</name>
        <dbReference type="ChEBI" id="CHEBI:60240"/>
    </cofactor>
    <text evidence="8">Binds 1 divalent metal cation per subunit.</text>
</comment>
<dbReference type="PIRSF" id="PIRSF038994">
    <property type="entry name" value="NagA"/>
    <property type="match status" value="1"/>
</dbReference>
<dbReference type="SUPFAM" id="SSF51556">
    <property type="entry name" value="Metallo-dependent hydrolases"/>
    <property type="match status" value="1"/>
</dbReference>
<name>A0A5B2W0L5_9HYPH</name>
<dbReference type="InterPro" id="IPR011059">
    <property type="entry name" value="Metal-dep_hydrolase_composite"/>
</dbReference>
<sequence length="391" mass="40749">MAQRVAASSPREVILADRVFDGERFVEGQALIIEDGRIAGLAGVGEIAAGTAPVRRLDGCTLAPGFIDWQVNGGGGVLLNDAPDAAGMAAIADAHRRFGTTGLLPTLITDAPTIMERLAGALGERPPGVLGVHLEGPFINPERKGVHPPAAIRAMGPADLELLASFGRFGRSVVTLAPERAPEGAIEALARAGIRVSVGHSAATAAEVRRAADRGLSGVTHLFNAMSQITPREPGVVGAAFDDARLHVGIIADGHHVDPVNLRIAFRQIGPERLGLVSDAMSSVGAASPDFTLMGRQVRLVGDRLTVEDGTLAGAHVTMIASVQRAVAMAGIPLEAALAMASRSPASFLGLDDERGRIRPAFVADLVAFDSSFQVRATWVAGRYRAETMED</sequence>
<comment type="similarity">
    <text evidence="1 5">Belongs to the metallo-dependent hydrolases superfamily. NagA family.</text>
</comment>
<reference evidence="10 11" key="1">
    <citation type="submission" date="2019-09" db="EMBL/GenBank/DDBJ databases">
        <title>Salinarimonas rosea gen. nov., sp. nov., a new member of the a-2 subgroup of the Proteobacteria.</title>
        <authorList>
            <person name="Liu J."/>
        </authorList>
    </citation>
    <scope>NUCLEOTIDE SEQUENCE [LARGE SCALE GENOMIC DNA]</scope>
    <source>
        <strain evidence="10 11">BN140002</strain>
    </source>
</reference>